<reference evidence="3 4" key="1">
    <citation type="journal article" date="2009" name="Genome Res.">
        <title>Whole genome sequence of Desulfovibrio magneticus strain RS-1 revealed common gene clusters in magnetotactic bacteria.</title>
        <authorList>
            <person name="Nakazawa H."/>
            <person name="Arakaki A."/>
            <person name="Narita-Yamada S."/>
            <person name="Yashiro I."/>
            <person name="Jinno K."/>
            <person name="Aoki N."/>
            <person name="Tsuruyama A."/>
            <person name="Okamura Y."/>
            <person name="Tanikawa S."/>
            <person name="Fujita N."/>
            <person name="Takeyama H."/>
            <person name="Matsunaga T."/>
        </authorList>
    </citation>
    <scope>NUCLEOTIDE SEQUENCE [LARGE SCALE GENOMIC DNA]</scope>
    <source>
        <strain evidence="4">ATCC 700980 / DSM 13731 / RS-1</strain>
    </source>
</reference>
<dbReference type="Gene3D" id="3.40.50.620">
    <property type="entry name" value="HUPs"/>
    <property type="match status" value="1"/>
</dbReference>
<dbReference type="AlphaFoldDB" id="C4XQM9"/>
<dbReference type="EMBL" id="AP010904">
    <property type="protein sequence ID" value="BAH77763.1"/>
    <property type="molecule type" value="Genomic_DNA"/>
</dbReference>
<dbReference type="Pfam" id="PF01012">
    <property type="entry name" value="ETF"/>
    <property type="match status" value="1"/>
</dbReference>
<accession>C4XQM9</accession>
<dbReference type="InterPro" id="IPR014729">
    <property type="entry name" value="Rossmann-like_a/b/a_fold"/>
</dbReference>
<dbReference type="InterPro" id="IPR014730">
    <property type="entry name" value="ETF_a/b_N"/>
</dbReference>
<sequence>MRVFWEGGGPGEGTLFCKKGFPPPVPPAPRQGALMFHIVVCGGIVPDPLQTLEPVKGPAGWGLKNELMLPSVLDPWASHALYEAANLAKTVAGSKVWLVSLGPKAKLQQLMMTVAQKAPFELVVADGPASGFTDSFEVAEALHAVIAGIAGLDASKLLLFGGWQSASRGSGSTLQILGEKLGIADHFQGVDKLTVGADGSLEIMERIEGGAYQISTCSGAPAVLGWATGELPEPPNNPQVGMANMRLVMPALQKAKPAAVKADAIDYQSVTLPAQKRETRVVKDTPVDVIAQEIVDWLKN</sequence>
<evidence type="ECO:0000313" key="4">
    <source>
        <dbReference type="Proteomes" id="UP000009071"/>
    </source>
</evidence>
<dbReference type="KEGG" id="dma:DMR_42720"/>
<name>C4XQM9_SOLM1</name>
<dbReference type="HOGENOM" id="CLU_1030149_0_0_7"/>
<protein>
    <recommendedName>
        <fullName evidence="2">Electron transfer flavoprotein alpha/beta-subunit N-terminal domain-containing protein</fullName>
    </recommendedName>
</protein>
<evidence type="ECO:0000259" key="2">
    <source>
        <dbReference type="Pfam" id="PF01012"/>
    </source>
</evidence>
<evidence type="ECO:0000313" key="3">
    <source>
        <dbReference type="EMBL" id="BAH77763.1"/>
    </source>
</evidence>
<keyword evidence="4" id="KW-1185">Reference proteome</keyword>
<dbReference type="STRING" id="573370.DMR_42720"/>
<keyword evidence="1" id="KW-0813">Transport</keyword>
<dbReference type="Proteomes" id="UP000009071">
    <property type="component" value="Chromosome"/>
</dbReference>
<feature type="domain" description="Electron transfer flavoprotein alpha/beta-subunit N-terminal" evidence="2">
    <location>
        <begin position="71"/>
        <end position="233"/>
    </location>
</feature>
<keyword evidence="1" id="KW-0249">Electron transport</keyword>
<dbReference type="eggNOG" id="COG2086">
    <property type="taxonomic scope" value="Bacteria"/>
</dbReference>
<evidence type="ECO:0000256" key="1">
    <source>
        <dbReference type="ARBA" id="ARBA00022982"/>
    </source>
</evidence>
<gene>
    <name evidence="3" type="ordered locus">DMR_42720</name>
</gene>
<dbReference type="SUPFAM" id="SSF52402">
    <property type="entry name" value="Adenine nucleotide alpha hydrolases-like"/>
    <property type="match status" value="1"/>
</dbReference>
<proteinExistence type="predicted"/>
<organism evidence="3 4">
    <name type="scientific">Solidesulfovibrio magneticus (strain ATCC 700980 / DSM 13731 / RS-1)</name>
    <name type="common">Desulfovibrio magneticus</name>
    <dbReference type="NCBI Taxonomy" id="573370"/>
    <lineage>
        <taxon>Bacteria</taxon>
        <taxon>Pseudomonadati</taxon>
        <taxon>Thermodesulfobacteriota</taxon>
        <taxon>Desulfovibrionia</taxon>
        <taxon>Desulfovibrionales</taxon>
        <taxon>Desulfovibrionaceae</taxon>
        <taxon>Solidesulfovibrio</taxon>
    </lineage>
</organism>